<feature type="compositionally biased region" description="Low complexity" evidence="3">
    <location>
        <begin position="144"/>
        <end position="166"/>
    </location>
</feature>
<dbReference type="EMBL" id="QQXK01000033">
    <property type="protein sequence ID" value="RII41214.1"/>
    <property type="molecule type" value="Genomic_DNA"/>
</dbReference>
<dbReference type="SMART" id="SM00850">
    <property type="entry name" value="LytTR"/>
    <property type="match status" value="1"/>
</dbReference>
<feature type="region of interest" description="Disordered" evidence="3">
    <location>
        <begin position="116"/>
        <end position="166"/>
    </location>
</feature>
<dbReference type="AlphaFoldDB" id="A0A399J7D3"/>
<dbReference type="Pfam" id="PF04397">
    <property type="entry name" value="LytTR"/>
    <property type="match status" value="1"/>
</dbReference>
<evidence type="ECO:0000256" key="2">
    <source>
        <dbReference type="PROSITE-ProRule" id="PRU00169"/>
    </source>
</evidence>
<feature type="modified residue" description="4-aspartylphosphate" evidence="2">
    <location>
        <position position="54"/>
    </location>
</feature>
<dbReference type="PROSITE" id="PS50110">
    <property type="entry name" value="RESPONSE_REGULATORY"/>
    <property type="match status" value="1"/>
</dbReference>
<dbReference type="SUPFAM" id="SSF52172">
    <property type="entry name" value="CheY-like"/>
    <property type="match status" value="1"/>
</dbReference>
<evidence type="ECO:0000259" key="5">
    <source>
        <dbReference type="PROSITE" id="PS50930"/>
    </source>
</evidence>
<dbReference type="Pfam" id="PF00072">
    <property type="entry name" value="Response_reg"/>
    <property type="match status" value="1"/>
</dbReference>
<dbReference type="PANTHER" id="PTHR48111:SF69">
    <property type="entry name" value="RESPONSE REGULATOR RECEIVER"/>
    <property type="match status" value="1"/>
</dbReference>
<dbReference type="SMART" id="SM00448">
    <property type="entry name" value="REC"/>
    <property type="match status" value="1"/>
</dbReference>
<sequence length="279" mass="29528">MISVLVVDDEEPAVRELAYLLSRDERVGEVFTAHSAEAAFRELQENAVDLVLLDIHMPGLSGLETASILQRFAHPPALVFVTADESHAIQAYELAAVDYLLKPVRPARLSEAVRRVADAREASPHEAREAPAPAHPATGSQAVPASPAAASAPAPGGAEAPEGAAEPTVVVVQGESSVRIQLREITHVTAAGDYARLHTARGSFLERTPLSALEARWAGAGFVRIHRSALVRVDAIEAVTRVDGAPVVRVAGVTLPVARRALARVRASFGLNALASERQ</sequence>
<evidence type="ECO:0000313" key="6">
    <source>
        <dbReference type="EMBL" id="RII41214.1"/>
    </source>
</evidence>
<dbReference type="RefSeq" id="WP_119425709.1">
    <property type="nucleotide sequence ID" value="NZ_QQXK01000033.1"/>
</dbReference>
<keyword evidence="1 6" id="KW-0238">DNA-binding</keyword>
<dbReference type="PROSITE" id="PS50930">
    <property type="entry name" value="HTH_LYTTR"/>
    <property type="match status" value="1"/>
</dbReference>
<evidence type="ECO:0000256" key="1">
    <source>
        <dbReference type="ARBA" id="ARBA00023125"/>
    </source>
</evidence>
<dbReference type="GO" id="GO:0000156">
    <property type="term" value="F:phosphorelay response regulator activity"/>
    <property type="evidence" value="ECO:0007669"/>
    <property type="project" value="TreeGrafter"/>
</dbReference>
<organism evidence="6 7">
    <name type="scientific">Galactobacter valiniphilus</name>
    <dbReference type="NCBI Taxonomy" id="2676122"/>
    <lineage>
        <taxon>Bacteria</taxon>
        <taxon>Bacillati</taxon>
        <taxon>Actinomycetota</taxon>
        <taxon>Actinomycetes</taxon>
        <taxon>Micrococcales</taxon>
        <taxon>Micrococcaceae</taxon>
        <taxon>Galactobacter</taxon>
    </lineage>
</organism>
<feature type="domain" description="HTH LytTR-type" evidence="5">
    <location>
        <begin position="174"/>
        <end position="271"/>
    </location>
</feature>
<keyword evidence="2" id="KW-0597">Phosphoprotein</keyword>
<comment type="caution">
    <text evidence="6">The sequence shown here is derived from an EMBL/GenBank/DDBJ whole genome shotgun (WGS) entry which is preliminary data.</text>
</comment>
<protein>
    <submittedName>
        <fullName evidence="6">DNA-binding response regulator</fullName>
    </submittedName>
</protein>
<dbReference type="GO" id="GO:0032993">
    <property type="term" value="C:protein-DNA complex"/>
    <property type="evidence" value="ECO:0007669"/>
    <property type="project" value="TreeGrafter"/>
</dbReference>
<evidence type="ECO:0000256" key="3">
    <source>
        <dbReference type="SAM" id="MobiDB-lite"/>
    </source>
</evidence>
<dbReference type="GO" id="GO:0000976">
    <property type="term" value="F:transcription cis-regulatory region binding"/>
    <property type="evidence" value="ECO:0007669"/>
    <property type="project" value="TreeGrafter"/>
</dbReference>
<evidence type="ECO:0000259" key="4">
    <source>
        <dbReference type="PROSITE" id="PS50110"/>
    </source>
</evidence>
<feature type="domain" description="Response regulatory" evidence="4">
    <location>
        <begin position="3"/>
        <end position="117"/>
    </location>
</feature>
<dbReference type="InterPro" id="IPR007492">
    <property type="entry name" value="LytTR_DNA-bd_dom"/>
</dbReference>
<dbReference type="InterPro" id="IPR001789">
    <property type="entry name" value="Sig_transdc_resp-reg_receiver"/>
</dbReference>
<dbReference type="InterPro" id="IPR011006">
    <property type="entry name" value="CheY-like_superfamily"/>
</dbReference>
<evidence type="ECO:0000313" key="7">
    <source>
        <dbReference type="Proteomes" id="UP000265419"/>
    </source>
</evidence>
<dbReference type="GO" id="GO:0005829">
    <property type="term" value="C:cytosol"/>
    <property type="evidence" value="ECO:0007669"/>
    <property type="project" value="TreeGrafter"/>
</dbReference>
<dbReference type="InterPro" id="IPR039420">
    <property type="entry name" value="WalR-like"/>
</dbReference>
<dbReference type="Proteomes" id="UP000265419">
    <property type="component" value="Unassembled WGS sequence"/>
</dbReference>
<reference evidence="6 7" key="1">
    <citation type="submission" date="2018-07" db="EMBL/GenBank/DDBJ databases">
        <title>Arthrobacter sp. nov., isolated from raw cow's milk with high bacterial count.</title>
        <authorList>
            <person name="Hahne J."/>
            <person name="Isele D."/>
            <person name="Lipski A."/>
        </authorList>
    </citation>
    <scope>NUCLEOTIDE SEQUENCE [LARGE SCALE GENOMIC DNA]</scope>
    <source>
        <strain evidence="6 7">JZ R-35</strain>
    </source>
</reference>
<gene>
    <name evidence="6" type="ORF">DWB68_13860</name>
</gene>
<proteinExistence type="predicted"/>
<dbReference type="GO" id="GO:0006355">
    <property type="term" value="P:regulation of DNA-templated transcription"/>
    <property type="evidence" value="ECO:0007669"/>
    <property type="project" value="TreeGrafter"/>
</dbReference>
<dbReference type="Gene3D" id="3.40.50.2300">
    <property type="match status" value="1"/>
</dbReference>
<keyword evidence="7" id="KW-1185">Reference proteome</keyword>
<feature type="compositionally biased region" description="Basic and acidic residues" evidence="3">
    <location>
        <begin position="116"/>
        <end position="129"/>
    </location>
</feature>
<dbReference type="Gene3D" id="2.40.50.1020">
    <property type="entry name" value="LytTr DNA-binding domain"/>
    <property type="match status" value="1"/>
</dbReference>
<accession>A0A399J7D3</accession>
<dbReference type="PANTHER" id="PTHR48111">
    <property type="entry name" value="REGULATOR OF RPOS"/>
    <property type="match status" value="1"/>
</dbReference>
<name>A0A399J7D3_9MICC</name>